<feature type="transmembrane region" description="Helical" evidence="1">
    <location>
        <begin position="126"/>
        <end position="143"/>
    </location>
</feature>
<sequence length="160" mass="17419">MESTGMRVAVGQRTSGSPGTDPLGWRRYLAFAGVVIYLFGQAYDTYWHAKNVSFVVEPPSSLWSIHLGIWLGAVITVAAGATQWSVPGFRVAGTLLVVGGGGELAGFFLDMWKHSQGTSLDFYHDLVWYGFGVVVVGMVRLEAMRRNRLGARHRANSTGP</sequence>
<keyword evidence="1" id="KW-0472">Membrane</keyword>
<feature type="transmembrane region" description="Helical" evidence="1">
    <location>
        <begin position="88"/>
        <end position="106"/>
    </location>
</feature>
<dbReference type="RefSeq" id="WP_188184345.1">
    <property type="nucleotide sequence ID" value="NZ_JACVQF010000222.1"/>
</dbReference>
<dbReference type="AlphaFoldDB" id="A0A926QTM1"/>
<keyword evidence="1" id="KW-1133">Transmembrane helix</keyword>
<feature type="transmembrane region" description="Helical" evidence="1">
    <location>
        <begin position="25"/>
        <end position="43"/>
    </location>
</feature>
<feature type="transmembrane region" description="Helical" evidence="1">
    <location>
        <begin position="63"/>
        <end position="81"/>
    </location>
</feature>
<reference evidence="2" key="1">
    <citation type="submission" date="2020-09" db="EMBL/GenBank/DDBJ databases">
        <title>Streptomyces grisecoloratus sp. nov., isolated from cotton soil.</title>
        <authorList>
            <person name="Xing L."/>
        </authorList>
    </citation>
    <scope>NUCLEOTIDE SEQUENCE</scope>
    <source>
        <strain evidence="2">TRM S81-3</strain>
    </source>
</reference>
<comment type="caution">
    <text evidence="2">The sequence shown here is derived from an EMBL/GenBank/DDBJ whole genome shotgun (WGS) entry which is preliminary data.</text>
</comment>
<gene>
    <name evidence="2" type="ORF">H0H10_30335</name>
</gene>
<organism evidence="2 3">
    <name type="scientific">Streptomyces griseicoloratus</name>
    <dbReference type="NCBI Taxonomy" id="2752516"/>
    <lineage>
        <taxon>Bacteria</taxon>
        <taxon>Bacillati</taxon>
        <taxon>Actinomycetota</taxon>
        <taxon>Actinomycetes</taxon>
        <taxon>Kitasatosporales</taxon>
        <taxon>Streptomycetaceae</taxon>
        <taxon>Streptomyces</taxon>
    </lineage>
</organism>
<dbReference type="EMBL" id="JACVQF010000222">
    <property type="protein sequence ID" value="MBD0423413.1"/>
    <property type="molecule type" value="Genomic_DNA"/>
</dbReference>
<dbReference type="Proteomes" id="UP000621210">
    <property type="component" value="Unassembled WGS sequence"/>
</dbReference>
<proteinExistence type="predicted"/>
<keyword evidence="3" id="KW-1185">Reference proteome</keyword>
<accession>A0A926QTM1</accession>
<evidence type="ECO:0000313" key="3">
    <source>
        <dbReference type="Proteomes" id="UP000621210"/>
    </source>
</evidence>
<evidence type="ECO:0000256" key="1">
    <source>
        <dbReference type="SAM" id="Phobius"/>
    </source>
</evidence>
<evidence type="ECO:0000313" key="2">
    <source>
        <dbReference type="EMBL" id="MBD0423413.1"/>
    </source>
</evidence>
<protein>
    <submittedName>
        <fullName evidence="2">Uncharacterized protein</fullName>
    </submittedName>
</protein>
<keyword evidence="1" id="KW-0812">Transmembrane</keyword>
<reference evidence="2" key="2">
    <citation type="submission" date="2020-09" db="EMBL/GenBank/DDBJ databases">
        <authorList>
            <person name="Luo X."/>
        </authorList>
    </citation>
    <scope>NUCLEOTIDE SEQUENCE</scope>
    <source>
        <strain evidence="2">TRM S81-3</strain>
    </source>
</reference>
<name>A0A926QTM1_9ACTN</name>